<dbReference type="Gene3D" id="3.90.220.20">
    <property type="entry name" value="DNA methylase specificity domains"/>
    <property type="match status" value="2"/>
</dbReference>
<feature type="domain" description="Type I restriction modification DNA specificity" evidence="4">
    <location>
        <begin position="2"/>
        <end position="168"/>
    </location>
</feature>
<dbReference type="Pfam" id="PF01420">
    <property type="entry name" value="Methylase_S"/>
    <property type="match status" value="2"/>
</dbReference>
<gene>
    <name evidence="5" type="ORF">BDD18_3741</name>
</gene>
<organism evidence="5 6">
    <name type="scientific">Acidovorax temperans</name>
    <dbReference type="NCBI Taxonomy" id="80878"/>
    <lineage>
        <taxon>Bacteria</taxon>
        <taxon>Pseudomonadati</taxon>
        <taxon>Pseudomonadota</taxon>
        <taxon>Betaproteobacteria</taxon>
        <taxon>Burkholderiales</taxon>
        <taxon>Comamonadaceae</taxon>
        <taxon>Acidovorax</taxon>
    </lineage>
</organism>
<protein>
    <submittedName>
        <fullName evidence="5">Type I restriction enzyme S subunit</fullName>
    </submittedName>
</protein>
<keyword evidence="2" id="KW-0680">Restriction system</keyword>
<dbReference type="GO" id="GO:0009307">
    <property type="term" value="P:DNA restriction-modification system"/>
    <property type="evidence" value="ECO:0007669"/>
    <property type="project" value="UniProtKB-KW"/>
</dbReference>
<dbReference type="InterPro" id="IPR044946">
    <property type="entry name" value="Restrct_endonuc_typeI_TRD_sf"/>
</dbReference>
<accession>A0A543KVJ2</accession>
<dbReference type="PANTHER" id="PTHR30408:SF12">
    <property type="entry name" value="TYPE I RESTRICTION ENZYME MJAVIII SPECIFICITY SUBUNIT"/>
    <property type="match status" value="1"/>
</dbReference>
<evidence type="ECO:0000256" key="3">
    <source>
        <dbReference type="ARBA" id="ARBA00023125"/>
    </source>
</evidence>
<name>A0A543KVJ2_9BURK</name>
<dbReference type="CDD" id="cd17522">
    <property type="entry name" value="RMtype1_S_MjaORF1531P-TRD1-CR1_like"/>
    <property type="match status" value="1"/>
</dbReference>
<keyword evidence="3" id="KW-0238">DNA-binding</keyword>
<evidence type="ECO:0000313" key="6">
    <source>
        <dbReference type="Proteomes" id="UP000316993"/>
    </source>
</evidence>
<evidence type="ECO:0000256" key="1">
    <source>
        <dbReference type="ARBA" id="ARBA00010923"/>
    </source>
</evidence>
<dbReference type="InterPro" id="IPR000055">
    <property type="entry name" value="Restrct_endonuc_typeI_TRD"/>
</dbReference>
<dbReference type="PANTHER" id="PTHR30408">
    <property type="entry name" value="TYPE-1 RESTRICTION ENZYME ECOKI SPECIFICITY PROTEIN"/>
    <property type="match status" value="1"/>
</dbReference>
<dbReference type="EMBL" id="VFPV01000004">
    <property type="protein sequence ID" value="TQM99101.1"/>
    <property type="molecule type" value="Genomic_DNA"/>
</dbReference>
<comment type="caution">
    <text evidence="5">The sequence shown here is derived from an EMBL/GenBank/DDBJ whole genome shotgun (WGS) entry which is preliminary data.</text>
</comment>
<proteinExistence type="inferred from homology"/>
<dbReference type="Proteomes" id="UP000316993">
    <property type="component" value="Unassembled WGS sequence"/>
</dbReference>
<evidence type="ECO:0000313" key="5">
    <source>
        <dbReference type="EMBL" id="TQM99101.1"/>
    </source>
</evidence>
<dbReference type="AlphaFoldDB" id="A0A543KVJ2"/>
<dbReference type="RefSeq" id="WP_142085110.1">
    <property type="nucleotide sequence ID" value="NZ_VFPV01000004.1"/>
</dbReference>
<dbReference type="SUPFAM" id="SSF116734">
    <property type="entry name" value="DNA methylase specificity domain"/>
    <property type="match status" value="2"/>
</dbReference>
<dbReference type="CDD" id="cd17282">
    <property type="entry name" value="RMtype1_S_Eco16444ORF1681_TRD1-CR1_like"/>
    <property type="match status" value="1"/>
</dbReference>
<dbReference type="GO" id="GO:0003677">
    <property type="term" value="F:DNA binding"/>
    <property type="evidence" value="ECO:0007669"/>
    <property type="project" value="UniProtKB-KW"/>
</dbReference>
<evidence type="ECO:0000259" key="4">
    <source>
        <dbReference type="Pfam" id="PF01420"/>
    </source>
</evidence>
<comment type="similarity">
    <text evidence="1">Belongs to the type-I restriction system S methylase family.</text>
</comment>
<dbReference type="InterPro" id="IPR052021">
    <property type="entry name" value="Type-I_RS_S_subunit"/>
</dbReference>
<evidence type="ECO:0000256" key="2">
    <source>
        <dbReference type="ARBA" id="ARBA00022747"/>
    </source>
</evidence>
<feature type="domain" description="Type I restriction modification DNA specificity" evidence="4">
    <location>
        <begin position="198"/>
        <end position="365"/>
    </location>
</feature>
<sequence>MKTVEFGEIFQFMRNGMSIKQDKSGDGLPISRIETIADSSIDPTRVGYAGLSLDACKDWLLHEGDILFSHINSVEHIGKCAVYRGVPEQLVHGMNLLCFRPDPTQVTPEFAKYLIRSPSFRDRLSNFVNKAVNQASVSIGNLRTIPVRIPPLEEQRRIAAILDQAETLRTQRRTALALQGSLTQSFFLDMFGDPVANPKGWPTPKFGEVGKLDRGISKHRPRNAPELLGGKHPLVQTGEVANCDGYIRSYTSTYSDLGLRQSKMWPAGTLCITIAANIAKTGILTFDACFPDSVVGFQADDPATVEYVRVWLSFLQKALEDSAPESAQKNINLAILRGLSIPLPPFPLQQTFATRIAAIEALKATHRRALAALDALFASLQQRAFAGAL</sequence>
<reference evidence="5 6" key="1">
    <citation type="submission" date="2019-06" db="EMBL/GenBank/DDBJ databases">
        <title>Genomic Encyclopedia of Archaeal and Bacterial Type Strains, Phase II (KMG-II): from individual species to whole genera.</title>
        <authorList>
            <person name="Goeker M."/>
        </authorList>
    </citation>
    <scope>NUCLEOTIDE SEQUENCE [LARGE SCALE GENOMIC DNA]</scope>
    <source>
        <strain evidence="5 6">DSM 7270</strain>
    </source>
</reference>